<dbReference type="InterPro" id="IPR011042">
    <property type="entry name" value="6-blade_b-propeller_TolB-like"/>
</dbReference>
<keyword evidence="6" id="KW-1185">Reference proteome</keyword>
<dbReference type="Pfam" id="PF07676">
    <property type="entry name" value="PD40"/>
    <property type="match status" value="3"/>
</dbReference>
<dbReference type="RefSeq" id="WP_138659495.1">
    <property type="nucleotide sequence ID" value="NZ_VATY01000004.1"/>
</dbReference>
<dbReference type="PANTHER" id="PTHR42776">
    <property type="entry name" value="SERINE PEPTIDASE S9 FAMILY MEMBER"/>
    <property type="match status" value="1"/>
</dbReference>
<keyword evidence="3" id="KW-0732">Signal</keyword>
<accession>A0A5S3Q9Z7</accession>
<dbReference type="GO" id="GO:0006508">
    <property type="term" value="P:proteolysis"/>
    <property type="evidence" value="ECO:0007669"/>
    <property type="project" value="InterPro"/>
</dbReference>
<keyword evidence="2" id="KW-0720">Serine protease</keyword>
<comment type="caution">
    <text evidence="5">The sequence shown here is derived from an EMBL/GenBank/DDBJ whole genome shotgun (WGS) entry which is preliminary data.</text>
</comment>
<evidence type="ECO:0000256" key="1">
    <source>
        <dbReference type="ARBA" id="ARBA00022801"/>
    </source>
</evidence>
<feature type="domain" description="Peptidase S9 prolyl oligopeptidase catalytic" evidence="4">
    <location>
        <begin position="471"/>
        <end position="670"/>
    </location>
</feature>
<dbReference type="OrthoDB" id="9812921at2"/>
<protein>
    <submittedName>
        <fullName evidence="5">S9 family peptidase</fullName>
    </submittedName>
</protein>
<evidence type="ECO:0000256" key="3">
    <source>
        <dbReference type="SAM" id="SignalP"/>
    </source>
</evidence>
<keyword evidence="1" id="KW-0378">Hydrolase</keyword>
<dbReference type="Pfam" id="PF00326">
    <property type="entry name" value="Peptidase_S9"/>
    <property type="match status" value="1"/>
</dbReference>
<evidence type="ECO:0000256" key="2">
    <source>
        <dbReference type="ARBA" id="ARBA00022825"/>
    </source>
</evidence>
<dbReference type="Gene3D" id="3.40.50.1820">
    <property type="entry name" value="alpha/beta hydrolase"/>
    <property type="match status" value="1"/>
</dbReference>
<organism evidence="5 6">
    <name type="scientific">Maribacter algarum</name>
    <name type="common">ex Zhang et al. 2020</name>
    <dbReference type="NCBI Taxonomy" id="2578118"/>
    <lineage>
        <taxon>Bacteria</taxon>
        <taxon>Pseudomonadati</taxon>
        <taxon>Bacteroidota</taxon>
        <taxon>Flavobacteriia</taxon>
        <taxon>Flavobacteriales</taxon>
        <taxon>Flavobacteriaceae</taxon>
        <taxon>Maribacter</taxon>
    </lineage>
</organism>
<dbReference type="SUPFAM" id="SSF82171">
    <property type="entry name" value="DPP6 N-terminal domain-like"/>
    <property type="match status" value="1"/>
</dbReference>
<dbReference type="InterPro" id="IPR029058">
    <property type="entry name" value="AB_hydrolase_fold"/>
</dbReference>
<dbReference type="Gene3D" id="2.120.10.30">
    <property type="entry name" value="TolB, C-terminal domain"/>
    <property type="match status" value="2"/>
</dbReference>
<proteinExistence type="predicted"/>
<dbReference type="InterPro" id="IPR011659">
    <property type="entry name" value="WD40"/>
</dbReference>
<evidence type="ECO:0000313" key="5">
    <source>
        <dbReference type="EMBL" id="TMM53873.1"/>
    </source>
</evidence>
<sequence length="680" mass="76626">MSKKLFLFVLACVYAINSSAQTGKNPSFEEVISLQSNSNAVISPDGKHIVFEKQSVDWKGNKFDRELWLSKNGNTPFQLTNNNEGISRNPKWSPNSEWIAFSSKRGEKTQIHIIRAEGGEASQLTSTEKNISRFEWSPDGKKIAFIQSEDKSKEEEKRKDKFGGFAVEDAEFSQNQIWLLDFNPAKLNLLPSPEQLKDSLFKKEHEAKPLIDSTSFSVNTFKWSPDGKKVAIEHQPNPLTNTFFEADISIYDMETKSLKSLVKNPSYDGLVDWSPDGKSILYGSSLNDKVSNYYKNGKFFRIDIDGTNNQQLAAAFDEDLFAMQWNTKGIFALSWQKTVRRLLSINPENGNTEILSKTPERIWNYSFSDDGTKVAFTGSNDTDLTEVYSTSFPFDDIKALTSSTKQIENWATAQSEVISWKSKDGTIIEGVLHKPQDYDANKKYPLLVIIHGGPTGVSTPGAVPSYVYPMVQWLNKGALILRPNYRGSAGYGEKFRSLNVKNLGVGDAWDVLSGVRHLEKKGIIDGNKVGSMGWSQGGYISAFLTTNSDKFKAISVGAGISNWMTYYVNTDIHPFTRQYLKATPWSDKKIYEKTSPMTNINKASTPTLIQHGENDRRVPIANAYELFQGLQDVGVETKFIIYKGFGHGITKPKERLAATWHNWQWFGKYIWGEDIEVPMD</sequence>
<name>A0A5S3Q9Z7_9FLAO</name>
<feature type="signal peptide" evidence="3">
    <location>
        <begin position="1"/>
        <end position="20"/>
    </location>
</feature>
<dbReference type="EMBL" id="VATY01000004">
    <property type="protein sequence ID" value="TMM53873.1"/>
    <property type="molecule type" value="Genomic_DNA"/>
</dbReference>
<dbReference type="GO" id="GO:0004252">
    <property type="term" value="F:serine-type endopeptidase activity"/>
    <property type="evidence" value="ECO:0007669"/>
    <property type="project" value="TreeGrafter"/>
</dbReference>
<gene>
    <name evidence="5" type="ORF">FEE95_18425</name>
</gene>
<evidence type="ECO:0000313" key="6">
    <source>
        <dbReference type="Proteomes" id="UP000310314"/>
    </source>
</evidence>
<dbReference type="PANTHER" id="PTHR42776:SF27">
    <property type="entry name" value="DIPEPTIDYL PEPTIDASE FAMILY MEMBER 6"/>
    <property type="match status" value="1"/>
</dbReference>
<reference evidence="5 6" key="1">
    <citation type="submission" date="2019-05" db="EMBL/GenBank/DDBJ databases">
        <authorList>
            <person name="Zhang J.-Y."/>
            <person name="Feg X."/>
            <person name="Du Z.-J."/>
        </authorList>
    </citation>
    <scope>NUCLEOTIDE SEQUENCE [LARGE SCALE GENOMIC DNA]</scope>
    <source>
        <strain evidence="5 6">RZ26</strain>
    </source>
</reference>
<feature type="chain" id="PRO_5024420044" evidence="3">
    <location>
        <begin position="21"/>
        <end position="680"/>
    </location>
</feature>
<dbReference type="AlphaFoldDB" id="A0A5S3Q9Z7"/>
<dbReference type="SUPFAM" id="SSF53474">
    <property type="entry name" value="alpha/beta-Hydrolases"/>
    <property type="match status" value="1"/>
</dbReference>
<evidence type="ECO:0000259" key="4">
    <source>
        <dbReference type="Pfam" id="PF00326"/>
    </source>
</evidence>
<dbReference type="InterPro" id="IPR001375">
    <property type="entry name" value="Peptidase_S9_cat"/>
</dbReference>
<keyword evidence="2" id="KW-0645">Protease</keyword>
<dbReference type="Proteomes" id="UP000310314">
    <property type="component" value="Unassembled WGS sequence"/>
</dbReference>